<keyword evidence="1" id="KW-0812">Transmembrane</keyword>
<dbReference type="Proteomes" id="UP000198796">
    <property type="component" value="Unassembled WGS sequence"/>
</dbReference>
<reference evidence="2 3" key="1">
    <citation type="submission" date="2016-10" db="EMBL/GenBank/DDBJ databases">
        <authorList>
            <person name="de Groot N.N."/>
        </authorList>
    </citation>
    <scope>NUCLEOTIDE SEQUENCE [LARGE SCALE GENOMIC DNA]</scope>
    <source>
        <strain evidence="2 3">DSM 29316</strain>
    </source>
</reference>
<keyword evidence="3" id="KW-1185">Reference proteome</keyword>
<protein>
    <submittedName>
        <fullName evidence="2">Uncharacterized protein</fullName>
    </submittedName>
</protein>
<evidence type="ECO:0000313" key="2">
    <source>
        <dbReference type="EMBL" id="SFA87061.1"/>
    </source>
</evidence>
<keyword evidence="1" id="KW-0472">Membrane</keyword>
<proteinExistence type="predicted"/>
<dbReference type="EMBL" id="FOJU01000002">
    <property type="protein sequence ID" value="SFA87061.1"/>
    <property type="molecule type" value="Genomic_DNA"/>
</dbReference>
<evidence type="ECO:0000256" key="1">
    <source>
        <dbReference type="SAM" id="Phobius"/>
    </source>
</evidence>
<evidence type="ECO:0000313" key="3">
    <source>
        <dbReference type="Proteomes" id="UP000198796"/>
    </source>
</evidence>
<feature type="transmembrane region" description="Helical" evidence="1">
    <location>
        <begin position="42"/>
        <end position="67"/>
    </location>
</feature>
<gene>
    <name evidence="2" type="ORF">SAMN05421688_1345</name>
</gene>
<organism evidence="2 3">
    <name type="scientific">Poseidonocella pacifica</name>
    <dbReference type="NCBI Taxonomy" id="871651"/>
    <lineage>
        <taxon>Bacteria</taxon>
        <taxon>Pseudomonadati</taxon>
        <taxon>Pseudomonadota</taxon>
        <taxon>Alphaproteobacteria</taxon>
        <taxon>Rhodobacterales</taxon>
        <taxon>Roseobacteraceae</taxon>
        <taxon>Poseidonocella</taxon>
    </lineage>
</organism>
<name>A0A1I0WEK5_9RHOB</name>
<accession>A0A1I0WEK5</accession>
<feature type="transmembrane region" description="Helical" evidence="1">
    <location>
        <begin position="12"/>
        <end position="36"/>
    </location>
</feature>
<keyword evidence="1" id="KW-1133">Transmembrane helix</keyword>
<sequence length="92" mass="10577">MKFWSIYFGSILTPPVILLVLWEVWGLSLHALWWLAAIYLQIFGIILLSLLLLWPVAGFLAIPFVAVARRKRNDKQWTGRYPNNPSPEGPKS</sequence>
<dbReference type="AlphaFoldDB" id="A0A1I0WEK5"/>